<feature type="domain" description="CRAL-TRIO" evidence="1">
    <location>
        <begin position="1"/>
        <end position="70"/>
    </location>
</feature>
<dbReference type="GO" id="GO:1902936">
    <property type="term" value="F:phosphatidylinositol bisphosphate binding"/>
    <property type="evidence" value="ECO:0007669"/>
    <property type="project" value="TreeGrafter"/>
</dbReference>
<gene>
    <name evidence="3 4" type="primary">LOC103520492</name>
</gene>
<dbReference type="STRING" id="121845.A0A1S3DM82"/>
<dbReference type="Proteomes" id="UP000079169">
    <property type="component" value="Unplaced"/>
</dbReference>
<dbReference type="InterPro" id="IPR001251">
    <property type="entry name" value="CRAL-TRIO_dom"/>
</dbReference>
<proteinExistence type="predicted"/>
<dbReference type="PROSITE" id="PS50191">
    <property type="entry name" value="CRAL_TRIO"/>
    <property type="match status" value="1"/>
</dbReference>
<dbReference type="KEGG" id="dci:103520492"/>
<dbReference type="Pfam" id="PF00650">
    <property type="entry name" value="CRAL_TRIO"/>
    <property type="match status" value="1"/>
</dbReference>
<dbReference type="Gene3D" id="3.40.525.10">
    <property type="entry name" value="CRAL-TRIO lipid binding domain"/>
    <property type="match status" value="1"/>
</dbReference>
<evidence type="ECO:0000259" key="1">
    <source>
        <dbReference type="PROSITE" id="PS50191"/>
    </source>
</evidence>
<reference evidence="3 4" key="1">
    <citation type="submission" date="2025-04" db="UniProtKB">
        <authorList>
            <consortium name="RefSeq"/>
        </authorList>
    </citation>
    <scope>IDENTIFICATION</scope>
</reference>
<dbReference type="GO" id="GO:0016020">
    <property type="term" value="C:membrane"/>
    <property type="evidence" value="ECO:0007669"/>
    <property type="project" value="TreeGrafter"/>
</dbReference>
<evidence type="ECO:0000313" key="2">
    <source>
        <dbReference type="Proteomes" id="UP000079169"/>
    </source>
</evidence>
<protein>
    <submittedName>
        <fullName evidence="3 4">Alpha-tocopherol transfer protein-like</fullName>
    </submittedName>
</protein>
<organism evidence="2 3">
    <name type="scientific">Diaphorina citri</name>
    <name type="common">Asian citrus psyllid</name>
    <dbReference type="NCBI Taxonomy" id="121845"/>
    <lineage>
        <taxon>Eukaryota</taxon>
        <taxon>Metazoa</taxon>
        <taxon>Ecdysozoa</taxon>
        <taxon>Arthropoda</taxon>
        <taxon>Hexapoda</taxon>
        <taxon>Insecta</taxon>
        <taxon>Pterygota</taxon>
        <taxon>Neoptera</taxon>
        <taxon>Paraneoptera</taxon>
        <taxon>Hemiptera</taxon>
        <taxon>Sternorrhyncha</taxon>
        <taxon>Psylloidea</taxon>
        <taxon>Psyllidae</taxon>
        <taxon>Diaphorininae</taxon>
        <taxon>Diaphorina</taxon>
    </lineage>
</organism>
<dbReference type="GeneID" id="103520492"/>
<dbReference type="AlphaFoldDB" id="A0A1S3DM82"/>
<dbReference type="SUPFAM" id="SSF52087">
    <property type="entry name" value="CRAL/TRIO domain"/>
    <property type="match status" value="1"/>
</dbReference>
<accession>A0A1S3DM82</accession>
<dbReference type="PANTHER" id="PTHR10174:SF224">
    <property type="entry name" value="RETINOL-BINDING PROTEIN PINTA"/>
    <property type="match status" value="1"/>
</dbReference>
<dbReference type="RefSeq" id="XP_008483811.1">
    <property type="nucleotide sequence ID" value="XM_008485589.1"/>
</dbReference>
<dbReference type="InterPro" id="IPR036865">
    <property type="entry name" value="CRAL-TRIO_dom_sf"/>
</dbReference>
<dbReference type="PANTHER" id="PTHR10174">
    <property type="entry name" value="ALPHA-TOCOPHEROL TRANSFER PROTEIN-RELATED"/>
    <property type="match status" value="1"/>
</dbReference>
<name>A0A1S3DM82_DIACI</name>
<evidence type="ECO:0000313" key="4">
    <source>
        <dbReference type="RefSeq" id="XP_026687384.1"/>
    </source>
</evidence>
<sequence length="119" mass="13771">MLTRSRPESIKGVHFIECTNIIKPLFLALASLLNSKLKRRLSYNDPELLYSQVPKEMLPDEFGGTAGPCEKYSELWANYIDQNRDWLQSEAEKKADLALMPKDNEFAVFQDTFRKLEVD</sequence>
<dbReference type="RefSeq" id="XP_026687384.1">
    <property type="nucleotide sequence ID" value="XM_026831583.1"/>
</dbReference>
<evidence type="ECO:0000313" key="3">
    <source>
        <dbReference type="RefSeq" id="XP_008483811.1"/>
    </source>
</evidence>
<dbReference type="PaxDb" id="121845-A0A1S3DM82"/>
<keyword evidence="2" id="KW-1185">Reference proteome</keyword>